<sequence>MFFEEQAMNNRVIALAFLLIACVISQASAENVLIIGNPDLPKLDCVTVEKLFTGRIIEVNGQPATVVNAASGSLTRQQFLATFLSKDEDQYRAYWVVRRFIGKGTPPKEFSTSREIIEFVKSQPGGIGYISAVDRTPELNVLSEK</sequence>
<proteinExistence type="predicted"/>
<evidence type="ECO:0000256" key="1">
    <source>
        <dbReference type="SAM" id="SignalP"/>
    </source>
</evidence>
<feature type="signal peptide" evidence="1">
    <location>
        <begin position="1"/>
        <end position="29"/>
    </location>
</feature>
<dbReference type="AlphaFoldDB" id="A0A2S7XSR7"/>
<comment type="caution">
    <text evidence="2">The sequence shown here is derived from an EMBL/GenBank/DDBJ whole genome shotgun (WGS) entry which is preliminary data.</text>
</comment>
<evidence type="ECO:0000313" key="3">
    <source>
        <dbReference type="Proteomes" id="UP000239936"/>
    </source>
</evidence>
<dbReference type="EMBL" id="PPGH01000034">
    <property type="protein sequence ID" value="PQJ96686.1"/>
    <property type="molecule type" value="Genomic_DNA"/>
</dbReference>
<feature type="chain" id="PRO_5015516057" description="Phosphate ABC transporter substrate-binding protein" evidence="1">
    <location>
        <begin position="30"/>
        <end position="145"/>
    </location>
</feature>
<protein>
    <recommendedName>
        <fullName evidence="4">Phosphate ABC transporter substrate-binding protein</fullName>
    </recommendedName>
</protein>
<keyword evidence="1" id="KW-0732">Signal</keyword>
<dbReference type="SUPFAM" id="SSF53850">
    <property type="entry name" value="Periplasmic binding protein-like II"/>
    <property type="match status" value="1"/>
</dbReference>
<evidence type="ECO:0000313" key="2">
    <source>
        <dbReference type="EMBL" id="PQJ96686.1"/>
    </source>
</evidence>
<name>A0A2S7XSR7_9GAMM</name>
<keyword evidence="3" id="KW-1185">Reference proteome</keyword>
<evidence type="ECO:0008006" key="4">
    <source>
        <dbReference type="Google" id="ProtNLM"/>
    </source>
</evidence>
<organism evidence="2 3">
    <name type="scientific">Chromatium okenii</name>
    <dbReference type="NCBI Taxonomy" id="61644"/>
    <lineage>
        <taxon>Bacteria</taxon>
        <taxon>Pseudomonadati</taxon>
        <taxon>Pseudomonadota</taxon>
        <taxon>Gammaproteobacteria</taxon>
        <taxon>Chromatiales</taxon>
        <taxon>Chromatiaceae</taxon>
        <taxon>Chromatium</taxon>
    </lineage>
</organism>
<dbReference type="Proteomes" id="UP000239936">
    <property type="component" value="Unassembled WGS sequence"/>
</dbReference>
<accession>A0A2S7XSR7</accession>
<reference evidence="2 3" key="1">
    <citation type="submission" date="2018-01" db="EMBL/GenBank/DDBJ databases">
        <title>The complete genome sequence of Chromatium okenii LaCa, a purple sulfur bacterium with a turbulent life.</title>
        <authorList>
            <person name="Luedin S.M."/>
            <person name="Liechti N."/>
            <person name="Storelli N."/>
            <person name="Danza F."/>
            <person name="Wittwer M."/>
            <person name="Pothier J.F."/>
            <person name="Tonolla M.A."/>
        </authorList>
    </citation>
    <scope>NUCLEOTIDE SEQUENCE [LARGE SCALE GENOMIC DNA]</scope>
    <source>
        <strain evidence="2 3">LaCa</strain>
    </source>
</reference>
<gene>
    <name evidence="2" type="ORF">CXB77_07915</name>
</gene>
<dbReference type="Gene3D" id="3.40.190.10">
    <property type="entry name" value="Periplasmic binding protein-like II"/>
    <property type="match status" value="1"/>
</dbReference>